<reference evidence="1" key="1">
    <citation type="submission" date="2014-11" db="EMBL/GenBank/DDBJ databases">
        <authorList>
            <person name="Otto D Thomas"/>
            <person name="Naeem Raeece"/>
        </authorList>
    </citation>
    <scope>NUCLEOTIDE SEQUENCE</scope>
</reference>
<dbReference type="PhylomeDB" id="A0A0G4F7A7"/>
<dbReference type="VEuPathDB" id="CryptoDB:Cvel_15397"/>
<protein>
    <submittedName>
        <fullName evidence="1">Uncharacterized protein</fullName>
    </submittedName>
</protein>
<proteinExistence type="predicted"/>
<evidence type="ECO:0000313" key="1">
    <source>
        <dbReference type="EMBL" id="CEM07897.1"/>
    </source>
</evidence>
<sequence>MFDRVSYIDRTNETASYFEVIDVRSKRRHMRIDAPNGSCCSESCIPSFRLPVGMASLLFDSDRWGFKKEALYIQSEVRRIDEIEEARVWHVIKWLGIHSGAEVWRLTLTDAGLQVMQAMTAEVTATCRTCQQKQVVFRLLRAASKEKSRRCQVKKFGDEIFLDTWYPGDEEEEETGFPLGNLFVDLHTKEKFDSPMHGCREAADSLLEFIEYYGVVSKKTLTDGTLELRRKKFVALYNSFAPPILLKRAPTGIIDKPILGFVERPIRTHRN</sequence>
<dbReference type="EMBL" id="CDMZ01000152">
    <property type="protein sequence ID" value="CEM07897.1"/>
    <property type="molecule type" value="Genomic_DNA"/>
</dbReference>
<dbReference type="AlphaFoldDB" id="A0A0G4F7A7"/>
<accession>A0A0G4F7A7</accession>
<name>A0A0G4F7A7_9ALVE</name>
<organism evidence="1">
    <name type="scientific">Chromera velia CCMP2878</name>
    <dbReference type="NCBI Taxonomy" id="1169474"/>
    <lineage>
        <taxon>Eukaryota</taxon>
        <taxon>Sar</taxon>
        <taxon>Alveolata</taxon>
        <taxon>Colpodellida</taxon>
        <taxon>Chromeraceae</taxon>
        <taxon>Chromera</taxon>
    </lineage>
</organism>
<gene>
    <name evidence="1" type="ORF">Cvel_15397</name>
</gene>